<gene>
    <name evidence="8" type="ORF">ACFQWG_09440</name>
</gene>
<dbReference type="InterPro" id="IPR013320">
    <property type="entry name" value="ConA-like_dom_sf"/>
</dbReference>
<dbReference type="Pfam" id="PF08244">
    <property type="entry name" value="Glyco_hydro_32C"/>
    <property type="match status" value="1"/>
</dbReference>
<dbReference type="InterPro" id="IPR051214">
    <property type="entry name" value="GH32_Enzymes"/>
</dbReference>
<dbReference type="SMART" id="SM00640">
    <property type="entry name" value="Glyco_32"/>
    <property type="match status" value="1"/>
</dbReference>
<dbReference type="Gene3D" id="2.115.10.20">
    <property type="entry name" value="Glycosyl hydrolase domain, family 43"/>
    <property type="match status" value="1"/>
</dbReference>
<evidence type="ECO:0000259" key="7">
    <source>
        <dbReference type="Pfam" id="PF08244"/>
    </source>
</evidence>
<evidence type="ECO:0000259" key="6">
    <source>
        <dbReference type="Pfam" id="PF00251"/>
    </source>
</evidence>
<dbReference type="InterPro" id="IPR013148">
    <property type="entry name" value="Glyco_hydro_32_N"/>
</dbReference>
<proteinExistence type="inferred from homology"/>
<keyword evidence="4 5" id="KW-0326">Glycosidase</keyword>
<reference evidence="9" key="1">
    <citation type="journal article" date="2019" name="Int. J. Syst. Evol. Microbiol.">
        <title>The Global Catalogue of Microorganisms (GCM) 10K type strain sequencing project: providing services to taxonomists for standard genome sequencing and annotation.</title>
        <authorList>
            <consortium name="The Broad Institute Genomics Platform"/>
            <consortium name="The Broad Institute Genome Sequencing Center for Infectious Disease"/>
            <person name="Wu L."/>
            <person name="Ma J."/>
        </authorList>
    </citation>
    <scope>NUCLEOTIDE SEQUENCE [LARGE SCALE GENOMIC DNA]</scope>
    <source>
        <strain evidence="9">CCUG 56698</strain>
    </source>
</reference>
<dbReference type="Pfam" id="PF00251">
    <property type="entry name" value="Glyco_hydro_32N"/>
    <property type="match status" value="1"/>
</dbReference>
<name>A0ABW2SMS3_9ACTO</name>
<evidence type="ECO:0000256" key="5">
    <source>
        <dbReference type="RuleBase" id="RU362110"/>
    </source>
</evidence>
<evidence type="ECO:0000256" key="4">
    <source>
        <dbReference type="ARBA" id="ARBA00023295"/>
    </source>
</evidence>
<dbReference type="Gene3D" id="2.60.120.560">
    <property type="entry name" value="Exo-inulinase, domain 1"/>
    <property type="match status" value="1"/>
</dbReference>
<evidence type="ECO:0000313" key="8">
    <source>
        <dbReference type="EMBL" id="MFC7581414.1"/>
    </source>
</evidence>
<evidence type="ECO:0000256" key="2">
    <source>
        <dbReference type="ARBA" id="ARBA00012758"/>
    </source>
</evidence>
<protein>
    <recommendedName>
        <fullName evidence="2">beta-fructofuranosidase</fullName>
        <ecNumber evidence="2">3.2.1.26</ecNumber>
    </recommendedName>
</protein>
<dbReference type="RefSeq" id="WP_380974712.1">
    <property type="nucleotide sequence ID" value="NZ_JBHTEF010000001.1"/>
</dbReference>
<dbReference type="EC" id="3.2.1.26" evidence="2"/>
<dbReference type="CDD" id="cd08996">
    <property type="entry name" value="GH32_FFase"/>
    <property type="match status" value="1"/>
</dbReference>
<dbReference type="InterPro" id="IPR001362">
    <property type="entry name" value="Glyco_hydro_32"/>
</dbReference>
<comment type="caution">
    <text evidence="8">The sequence shown here is derived from an EMBL/GenBank/DDBJ whole genome shotgun (WGS) entry which is preliminary data.</text>
</comment>
<dbReference type="InterPro" id="IPR023296">
    <property type="entry name" value="Glyco_hydro_beta-prop_sf"/>
</dbReference>
<dbReference type="GO" id="GO:0016787">
    <property type="term" value="F:hydrolase activity"/>
    <property type="evidence" value="ECO:0007669"/>
    <property type="project" value="UniProtKB-KW"/>
</dbReference>
<feature type="domain" description="Glycosyl hydrolase family 32 C-terminal" evidence="7">
    <location>
        <begin position="343"/>
        <end position="494"/>
    </location>
</feature>
<dbReference type="SUPFAM" id="SSF49899">
    <property type="entry name" value="Concanavalin A-like lectins/glucanases"/>
    <property type="match status" value="1"/>
</dbReference>
<accession>A0ABW2SMS3</accession>
<dbReference type="Proteomes" id="UP001596527">
    <property type="component" value="Unassembled WGS sequence"/>
</dbReference>
<evidence type="ECO:0000256" key="1">
    <source>
        <dbReference type="ARBA" id="ARBA00009902"/>
    </source>
</evidence>
<sequence>MTSDMETALRRAEASVDRLLAGRDDRWYPAAHIAARAGWINDPNGLCFVDGRYQVYFQHHPGSADWGPMHWGHVSSADMVTWRREPIALAPSVEEDRDGVFSGSAIIRDDGALAVFYTGHRWRNGTDERQGNLQVQCLALSADGGRTFEKRGTVVDCPEGFRHFRDPKVWKQDGRWYMVVGASTVERRGQVRMYTCDDPALEQWSFDSVLYEDPDERVFMLECPDFFPLGDKWVLTFGPMGARPRGYSERNGNNAVYVVGEWAPGRPFANVTGHRPGDAGANYYAPQSFLTPDGRRVQYGWMGAFTSSEPTCAADHWCGQLTVPRELALAPGGNAVLMAPVGEIEALRADTRDFGAFELGADQDAGLADDVSGAAEVEVELDLARTTAERVDLVVHRTPDGHQTVVSWDDQSGRVWLDRRLSGRGGRGYRSVPVPAEASGLLRLRVIIDRSSVEVVVGRGEAMMSSLVFPPEGPRALVLSAESGAAMVASLRVHRLRSIWESPDR</sequence>
<keyword evidence="9" id="KW-1185">Reference proteome</keyword>
<dbReference type="SUPFAM" id="SSF75005">
    <property type="entry name" value="Arabinanase/levansucrase/invertase"/>
    <property type="match status" value="1"/>
</dbReference>
<feature type="domain" description="Glycosyl hydrolase family 32 N-terminal" evidence="6">
    <location>
        <begin position="32"/>
        <end position="339"/>
    </location>
</feature>
<dbReference type="EMBL" id="JBHTEF010000001">
    <property type="protein sequence ID" value="MFC7581414.1"/>
    <property type="molecule type" value="Genomic_DNA"/>
</dbReference>
<keyword evidence="3 5" id="KW-0378">Hydrolase</keyword>
<dbReference type="PANTHER" id="PTHR43101">
    <property type="entry name" value="BETA-FRUCTOSIDASE"/>
    <property type="match status" value="1"/>
</dbReference>
<organism evidence="8 9">
    <name type="scientific">Schaalia naturae</name>
    <dbReference type="NCBI Taxonomy" id="635203"/>
    <lineage>
        <taxon>Bacteria</taxon>
        <taxon>Bacillati</taxon>
        <taxon>Actinomycetota</taxon>
        <taxon>Actinomycetes</taxon>
        <taxon>Actinomycetales</taxon>
        <taxon>Actinomycetaceae</taxon>
        <taxon>Schaalia</taxon>
    </lineage>
</organism>
<evidence type="ECO:0000256" key="3">
    <source>
        <dbReference type="ARBA" id="ARBA00022801"/>
    </source>
</evidence>
<evidence type="ECO:0000313" key="9">
    <source>
        <dbReference type="Proteomes" id="UP001596527"/>
    </source>
</evidence>
<dbReference type="PANTHER" id="PTHR43101:SF1">
    <property type="entry name" value="BETA-FRUCTOSIDASE"/>
    <property type="match status" value="1"/>
</dbReference>
<dbReference type="InterPro" id="IPR013189">
    <property type="entry name" value="Glyco_hydro_32_C"/>
</dbReference>
<comment type="similarity">
    <text evidence="1 5">Belongs to the glycosyl hydrolase 32 family.</text>
</comment>